<feature type="binding site" evidence="6">
    <location>
        <position position="78"/>
    </location>
    <ligand>
        <name>S-adenosyl-L-methionine</name>
        <dbReference type="ChEBI" id="CHEBI:59789"/>
    </ligand>
</feature>
<evidence type="ECO:0000256" key="6">
    <source>
        <dbReference type="HAMAP-Rule" id="MF_00074"/>
    </source>
</evidence>
<dbReference type="RefSeq" id="WP_068714513.1">
    <property type="nucleotide sequence ID" value="NZ_LWDV01000005.1"/>
</dbReference>
<evidence type="ECO:0000256" key="4">
    <source>
        <dbReference type="ARBA" id="ARBA00022679"/>
    </source>
</evidence>
<name>A0A1C0ACT6_9FIRM</name>
<dbReference type="OrthoDB" id="9808773at2"/>
<dbReference type="Gene3D" id="3.40.50.150">
    <property type="entry name" value="Vaccinia Virus protein VP39"/>
    <property type="match status" value="1"/>
</dbReference>
<dbReference type="Pfam" id="PF02527">
    <property type="entry name" value="GidB"/>
    <property type="match status" value="1"/>
</dbReference>
<accession>A0A1C0ACT6</accession>
<dbReference type="CDD" id="cd02440">
    <property type="entry name" value="AdoMet_MTases"/>
    <property type="match status" value="1"/>
</dbReference>
<comment type="caution">
    <text evidence="7">The sequence shown here is derived from an EMBL/GenBank/DDBJ whole genome shotgun (WGS) entry which is preliminary data.</text>
</comment>
<organism evidence="7 8">
    <name type="scientific">Orenia metallireducens</name>
    <dbReference type="NCBI Taxonomy" id="1413210"/>
    <lineage>
        <taxon>Bacteria</taxon>
        <taxon>Bacillati</taxon>
        <taxon>Bacillota</taxon>
        <taxon>Clostridia</taxon>
        <taxon>Halanaerobiales</taxon>
        <taxon>Halobacteroidaceae</taxon>
        <taxon>Orenia</taxon>
    </lineage>
</organism>
<dbReference type="PANTHER" id="PTHR31760">
    <property type="entry name" value="S-ADENOSYL-L-METHIONINE-DEPENDENT METHYLTRANSFERASES SUPERFAMILY PROTEIN"/>
    <property type="match status" value="1"/>
</dbReference>
<evidence type="ECO:0000256" key="1">
    <source>
        <dbReference type="ARBA" id="ARBA00022490"/>
    </source>
</evidence>
<reference evidence="8" key="1">
    <citation type="submission" date="2016-07" db="EMBL/GenBank/DDBJ databases">
        <authorList>
            <person name="Florea S."/>
            <person name="Webb J.S."/>
            <person name="Jaromczyk J."/>
            <person name="Schardl C.L."/>
        </authorList>
    </citation>
    <scope>NUCLEOTIDE SEQUENCE [LARGE SCALE GENOMIC DNA]</scope>
    <source>
        <strain evidence="8">Z6</strain>
    </source>
</reference>
<gene>
    <name evidence="6" type="primary">rsmG</name>
    <name evidence="7" type="ORF">U472_00730</name>
</gene>
<comment type="subcellular location">
    <subcellularLocation>
        <location evidence="6">Cytoplasm</location>
    </subcellularLocation>
</comment>
<dbReference type="PANTHER" id="PTHR31760:SF0">
    <property type="entry name" value="S-ADENOSYL-L-METHIONINE-DEPENDENT METHYLTRANSFERASES SUPERFAMILY PROTEIN"/>
    <property type="match status" value="1"/>
</dbReference>
<dbReference type="EMBL" id="LWDV01000005">
    <property type="protein sequence ID" value="OCL28444.1"/>
    <property type="molecule type" value="Genomic_DNA"/>
</dbReference>
<evidence type="ECO:0000313" key="7">
    <source>
        <dbReference type="EMBL" id="OCL28444.1"/>
    </source>
</evidence>
<evidence type="ECO:0000256" key="5">
    <source>
        <dbReference type="ARBA" id="ARBA00022691"/>
    </source>
</evidence>
<dbReference type="Proteomes" id="UP000093514">
    <property type="component" value="Unassembled WGS sequence"/>
</dbReference>
<sequence length="238" mass="26743">MNYKEKLVEGAKQFEIDLTEKQVEQFIDYMNILNEWNQKMNLTGLEEPEEIVIKHFLDSISCVRGMDIQENQKIIDVGTGAGFPGVPLKIIYPNLQVTLLDSLKKRISFLEHVVSELGLEDVECIHGRAEDFGQDKNYREQYDYALARAVASLDVLSEYTLPFVKVGGSFVAQRGTNVKEEVIEGSNAIEILGGIIVDVIAIDLPYTDAERNLVIIDKVVATPNNYPRRAGKPKKSPL</sequence>
<comment type="caution">
    <text evidence="6">Lacks conserved residue(s) required for the propagation of feature annotation.</text>
</comment>
<keyword evidence="5 6" id="KW-0949">S-adenosyl-L-methionine</keyword>
<dbReference type="SUPFAM" id="SSF53335">
    <property type="entry name" value="S-adenosyl-L-methionine-dependent methyltransferases"/>
    <property type="match status" value="1"/>
</dbReference>
<dbReference type="PIRSF" id="PIRSF003078">
    <property type="entry name" value="GidB"/>
    <property type="match status" value="1"/>
</dbReference>
<dbReference type="HAMAP" id="MF_00074">
    <property type="entry name" value="16SrRNA_methyltr_G"/>
    <property type="match status" value="1"/>
</dbReference>
<comment type="function">
    <text evidence="6">Specifically methylates the N7 position of a guanine in 16S rRNA.</text>
</comment>
<dbReference type="InterPro" id="IPR003682">
    <property type="entry name" value="rRNA_ssu_MeTfrase_G"/>
</dbReference>
<feature type="binding site" evidence="6">
    <location>
        <position position="148"/>
    </location>
    <ligand>
        <name>S-adenosyl-L-methionine</name>
        <dbReference type="ChEBI" id="CHEBI:59789"/>
    </ligand>
</feature>
<dbReference type="GO" id="GO:0070043">
    <property type="term" value="F:rRNA (guanine-N7-)-methyltransferase activity"/>
    <property type="evidence" value="ECO:0007669"/>
    <property type="project" value="UniProtKB-UniRule"/>
</dbReference>
<dbReference type="EC" id="2.1.1.-" evidence="6"/>
<keyword evidence="4 6" id="KW-0808">Transferase</keyword>
<feature type="binding site" evidence="6">
    <location>
        <position position="83"/>
    </location>
    <ligand>
        <name>S-adenosyl-L-methionine</name>
        <dbReference type="ChEBI" id="CHEBI:59789"/>
    </ligand>
</feature>
<protein>
    <recommendedName>
        <fullName evidence="6">Ribosomal RNA small subunit methyltransferase G</fullName>
        <ecNumber evidence="6">2.1.1.-</ecNumber>
    </recommendedName>
    <alternativeName>
        <fullName evidence="6">16S rRNA 7-methylguanosine methyltransferase</fullName>
        <shortName evidence="6">16S rRNA m7G methyltransferase</shortName>
    </alternativeName>
</protein>
<keyword evidence="8" id="KW-1185">Reference proteome</keyword>
<feature type="binding site" evidence="6">
    <location>
        <begin position="129"/>
        <end position="130"/>
    </location>
    <ligand>
        <name>S-adenosyl-L-methionine</name>
        <dbReference type="ChEBI" id="CHEBI:59789"/>
    </ligand>
</feature>
<dbReference type="InterPro" id="IPR029063">
    <property type="entry name" value="SAM-dependent_MTases_sf"/>
</dbReference>
<evidence type="ECO:0000256" key="3">
    <source>
        <dbReference type="ARBA" id="ARBA00022603"/>
    </source>
</evidence>
<dbReference type="NCBIfam" id="TIGR00138">
    <property type="entry name" value="rsmG_gidB"/>
    <property type="match status" value="1"/>
</dbReference>
<dbReference type="AlphaFoldDB" id="A0A1C0ACT6"/>
<keyword evidence="3 6" id="KW-0489">Methyltransferase</keyword>
<proteinExistence type="inferred from homology"/>
<dbReference type="FunFam" id="3.40.50.150:FF:000041">
    <property type="entry name" value="Ribosomal RNA small subunit methyltransferase G"/>
    <property type="match status" value="1"/>
</dbReference>
<dbReference type="GO" id="GO:0005829">
    <property type="term" value="C:cytosol"/>
    <property type="evidence" value="ECO:0007669"/>
    <property type="project" value="TreeGrafter"/>
</dbReference>
<evidence type="ECO:0000313" key="8">
    <source>
        <dbReference type="Proteomes" id="UP000093514"/>
    </source>
</evidence>
<evidence type="ECO:0000256" key="2">
    <source>
        <dbReference type="ARBA" id="ARBA00022552"/>
    </source>
</evidence>
<reference evidence="7 8" key="2">
    <citation type="submission" date="2016-08" db="EMBL/GenBank/DDBJ databases">
        <title>Orenia metallireducens sp. nov. strain Z6, a Novel Metal-reducing Firmicute from the Deep Subsurface.</title>
        <authorList>
            <person name="Maxim B.I."/>
            <person name="Kenneth K."/>
            <person name="Flynn T.M."/>
            <person name="Oloughlin E.J."/>
            <person name="Locke R.A."/>
            <person name="Weber J.R."/>
            <person name="Egan S.M."/>
            <person name="Mackie R.I."/>
            <person name="Cann I.K."/>
        </authorList>
    </citation>
    <scope>NUCLEOTIDE SEQUENCE [LARGE SCALE GENOMIC DNA]</scope>
    <source>
        <strain evidence="7 8">Z6</strain>
    </source>
</reference>
<keyword evidence="1 6" id="KW-0963">Cytoplasm</keyword>
<keyword evidence="2 6" id="KW-0698">rRNA processing</keyword>
<comment type="similarity">
    <text evidence="6">Belongs to the methyltransferase superfamily. RNA methyltransferase RsmG family.</text>
</comment>